<dbReference type="EMBL" id="WNLA01000006">
    <property type="protein sequence ID" value="MTW02691.1"/>
    <property type="molecule type" value="Genomic_DNA"/>
</dbReference>
<feature type="compositionally biased region" description="Basic and acidic residues" evidence="2">
    <location>
        <begin position="531"/>
        <end position="545"/>
    </location>
</feature>
<keyword evidence="4" id="KW-1185">Reference proteome</keyword>
<dbReference type="PANTHER" id="PTHR32114">
    <property type="entry name" value="ABC TRANSPORTER ABCH.3"/>
    <property type="match status" value="1"/>
</dbReference>
<dbReference type="RefSeq" id="WP_155439090.1">
    <property type="nucleotide sequence ID" value="NZ_WNLA01000006.1"/>
</dbReference>
<accession>A0A6L6PZY4</accession>
<evidence type="ECO:0000256" key="2">
    <source>
        <dbReference type="SAM" id="MobiDB-lite"/>
    </source>
</evidence>
<dbReference type="Proteomes" id="UP000484015">
    <property type="component" value="Unassembled WGS sequence"/>
</dbReference>
<evidence type="ECO:0000256" key="1">
    <source>
        <dbReference type="SAM" id="Coils"/>
    </source>
</evidence>
<dbReference type="InterPro" id="IPR027417">
    <property type="entry name" value="P-loop_NTPase"/>
</dbReference>
<dbReference type="Gene3D" id="3.40.50.300">
    <property type="entry name" value="P-loop containing nucleotide triphosphate hydrolases"/>
    <property type="match status" value="2"/>
</dbReference>
<evidence type="ECO:0000313" key="3">
    <source>
        <dbReference type="EMBL" id="MTW02691.1"/>
    </source>
</evidence>
<name>A0A6L6PZY4_9BURK</name>
<gene>
    <name evidence="3" type="ORF">GM668_11415</name>
</gene>
<dbReference type="PANTHER" id="PTHR32114:SF2">
    <property type="entry name" value="ABC TRANSPORTER ABCH.3"/>
    <property type="match status" value="1"/>
</dbReference>
<feature type="coiled-coil region" evidence="1">
    <location>
        <begin position="581"/>
        <end position="653"/>
    </location>
</feature>
<feature type="coiled-coil region" evidence="1">
    <location>
        <begin position="196"/>
        <end position="313"/>
    </location>
</feature>
<dbReference type="OrthoDB" id="8708355at2"/>
<protein>
    <submittedName>
        <fullName evidence="3">DNA repair protein</fullName>
    </submittedName>
</protein>
<keyword evidence="1" id="KW-0175">Coiled coil</keyword>
<feature type="coiled-coil region" evidence="1">
    <location>
        <begin position="369"/>
        <end position="396"/>
    </location>
</feature>
<reference evidence="3 4" key="1">
    <citation type="submission" date="2019-11" db="EMBL/GenBank/DDBJ databases">
        <title>Type strains purchased from KCTC, JCM and DSMZ.</title>
        <authorList>
            <person name="Lu H."/>
        </authorList>
    </citation>
    <scope>NUCLEOTIDE SEQUENCE [LARGE SCALE GENOMIC DNA]</scope>
    <source>
        <strain evidence="3 4">KCTC 42409</strain>
    </source>
</reference>
<organism evidence="3 4">
    <name type="scientific">Pseudoduganella ginsengisoli</name>
    <dbReference type="NCBI Taxonomy" id="1462440"/>
    <lineage>
        <taxon>Bacteria</taxon>
        <taxon>Pseudomonadati</taxon>
        <taxon>Pseudomonadota</taxon>
        <taxon>Betaproteobacteria</taxon>
        <taxon>Burkholderiales</taxon>
        <taxon>Oxalobacteraceae</taxon>
        <taxon>Telluria group</taxon>
        <taxon>Pseudoduganella</taxon>
    </lineage>
</organism>
<comment type="caution">
    <text evidence="3">The sequence shown here is derived from an EMBL/GenBank/DDBJ whole genome shotgun (WGS) entry which is preliminary data.</text>
</comment>
<sequence>MTPLSLTLTGFCGIRDGLGRDSITVDFERETGGAALVALTGRNGRGKSTILDNMTPYPTMPSRAGADGLGAFSYYDEVYLPENHKEFEWAMDGVRYRSHLVIRLNGKRRIEAYLHRRDGQGWSPVRLHNGTVSDGKMETYSRCVEGIAGSAATFFSTAFSAQQRRQLSSYRNGEIKSLLADLLRQDAVRERGERAAEVLKLLRAGLMAQRQQLQAQRLALATLAQERDALGNTSAKADLARQNRNVAAARLDAKRNALAALRAEETMVAATEARRAQLLAEREAAQIEHRQALDALEAELRREQAAFDEMAERHAQRAARRETHHVSLLAQRTTLLDAREQARHAQRAAIRLPLLQLITARREADLAGLQDALAERERAESALALAQSRQAGIEREAGQAALRAQELRQRFTLTAEVPCAGMALQTGCKLLADAHTAQALLPDAGAVVARLNEQHARLATEITALQHQSTGIEQLRQAERHAALKLTRSRQRLARHEHMAARLDALLRSSAMLAELEDRIASHTEHCGIERAEESREYDLQRSRLEQTNSRRKQAASPTETVARLDTLLAALPPAFDHGRVGLANQECEEAAARLQAAEQAHMAAMREMDRANELARQYDALALACQAHELRLQQLERRMEDWSLLAKALGNDGIIALAIDDAGPELSSLANQLLLACYGPRFSVSIKTQLATAKGELREGFDITVHDAHSNTFKSVAKMSGGERIWTNECLTRAMALYLAQTDDPRCATLFSDEADGAFDAQNKRRFMAMKREVLRIGGYAQEYFISHTPELTEMADAIINLENYAA</sequence>
<dbReference type="AlphaFoldDB" id="A0A6L6PZY4"/>
<dbReference type="SUPFAM" id="SSF52540">
    <property type="entry name" value="P-loop containing nucleoside triphosphate hydrolases"/>
    <property type="match status" value="1"/>
</dbReference>
<feature type="region of interest" description="Disordered" evidence="2">
    <location>
        <begin position="531"/>
        <end position="560"/>
    </location>
</feature>
<evidence type="ECO:0000313" key="4">
    <source>
        <dbReference type="Proteomes" id="UP000484015"/>
    </source>
</evidence>
<proteinExistence type="predicted"/>